<evidence type="ECO:0000313" key="1">
    <source>
        <dbReference type="EMBL" id="ADY58730.1"/>
    </source>
</evidence>
<evidence type="ECO:0000313" key="2">
    <source>
        <dbReference type="Proteomes" id="UP000006860"/>
    </source>
</evidence>
<protein>
    <submittedName>
        <fullName evidence="1">Uncharacterized protein</fullName>
    </submittedName>
</protein>
<name>F0SKR0_RUBBR</name>
<dbReference type="OrthoDB" id="214956at2"/>
<dbReference type="Proteomes" id="UP000006860">
    <property type="component" value="Chromosome"/>
</dbReference>
<organism evidence="1 2">
    <name type="scientific">Rubinisphaera brasiliensis (strain ATCC 49424 / DSM 5305 / JCM 21570 / IAM 15109 / NBRC 103401 / IFAM 1448)</name>
    <name type="common">Planctomyces brasiliensis</name>
    <dbReference type="NCBI Taxonomy" id="756272"/>
    <lineage>
        <taxon>Bacteria</taxon>
        <taxon>Pseudomonadati</taxon>
        <taxon>Planctomycetota</taxon>
        <taxon>Planctomycetia</taxon>
        <taxon>Planctomycetales</taxon>
        <taxon>Planctomycetaceae</taxon>
        <taxon>Rubinisphaera</taxon>
    </lineage>
</organism>
<dbReference type="EMBL" id="CP002546">
    <property type="protein sequence ID" value="ADY58730.1"/>
    <property type="molecule type" value="Genomic_DNA"/>
</dbReference>
<proteinExistence type="predicted"/>
<gene>
    <name evidence="1" type="ordered locus">Plabr_1112</name>
</gene>
<reference evidence="2" key="1">
    <citation type="submission" date="2011-02" db="EMBL/GenBank/DDBJ databases">
        <title>The complete genome of Planctomyces brasiliensis DSM 5305.</title>
        <authorList>
            <person name="Lucas S."/>
            <person name="Copeland A."/>
            <person name="Lapidus A."/>
            <person name="Bruce D."/>
            <person name="Goodwin L."/>
            <person name="Pitluck S."/>
            <person name="Kyrpides N."/>
            <person name="Mavromatis K."/>
            <person name="Pagani I."/>
            <person name="Ivanova N."/>
            <person name="Ovchinnikova G."/>
            <person name="Lu M."/>
            <person name="Detter J.C."/>
            <person name="Han C."/>
            <person name="Land M."/>
            <person name="Hauser L."/>
            <person name="Markowitz V."/>
            <person name="Cheng J.-F."/>
            <person name="Hugenholtz P."/>
            <person name="Woyke T."/>
            <person name="Wu D."/>
            <person name="Tindall B."/>
            <person name="Pomrenke H.G."/>
            <person name="Brambilla E."/>
            <person name="Klenk H.-P."/>
            <person name="Eisen J.A."/>
        </authorList>
    </citation>
    <scope>NUCLEOTIDE SEQUENCE [LARGE SCALE GENOMIC DNA]</scope>
    <source>
        <strain evidence="2">ATCC 49424 / DSM 5305 / JCM 21570 / NBRC 103401 / IFAM 1448</strain>
    </source>
</reference>
<sequence>MADLSDLSELSGEPLSAEQIRGILAQIDLDVANLLRDGKLAALKYAVRGGAGVSADRAQNLKMLLAARRDYERLLREVEQREQPGWIVSQAE</sequence>
<dbReference type="RefSeq" id="WP_013627463.1">
    <property type="nucleotide sequence ID" value="NC_015174.1"/>
</dbReference>
<dbReference type="KEGG" id="pbs:Plabr_1112"/>
<accession>F0SKR0</accession>
<keyword evidence="2" id="KW-1185">Reference proteome</keyword>
<dbReference type="AlphaFoldDB" id="F0SKR0"/>
<dbReference type="HOGENOM" id="CLU_2411355_0_0_0"/>
<dbReference type="STRING" id="756272.Plabr_1112"/>